<keyword evidence="5" id="KW-0862">Zinc</keyword>
<evidence type="ECO:0000256" key="8">
    <source>
        <dbReference type="ARBA" id="ARBA00023242"/>
    </source>
</evidence>
<keyword evidence="13" id="KW-1185">Reference proteome</keyword>
<feature type="compositionally biased region" description="Polar residues" evidence="10">
    <location>
        <begin position="467"/>
        <end position="489"/>
    </location>
</feature>
<dbReference type="InterPro" id="IPR051007">
    <property type="entry name" value="creA/MIG_C2H2-ZnF"/>
</dbReference>
<organism evidence="12 13">
    <name type="scientific">Candidozyma haemuli</name>
    <dbReference type="NCBI Taxonomy" id="45357"/>
    <lineage>
        <taxon>Eukaryota</taxon>
        <taxon>Fungi</taxon>
        <taxon>Dikarya</taxon>
        <taxon>Ascomycota</taxon>
        <taxon>Saccharomycotina</taxon>
        <taxon>Pichiomycetes</taxon>
        <taxon>Metschnikowiaceae</taxon>
        <taxon>Candidozyma</taxon>
    </lineage>
</organism>
<dbReference type="PANTHER" id="PTHR47428:SF1">
    <property type="entry name" value="REGULATORY PROTEIN MIG1-RELATED"/>
    <property type="match status" value="1"/>
</dbReference>
<dbReference type="PROSITE" id="PS00028">
    <property type="entry name" value="ZINC_FINGER_C2H2_1"/>
    <property type="match status" value="2"/>
</dbReference>
<keyword evidence="4 9" id="KW-0863">Zinc-finger</keyword>
<feature type="domain" description="C2H2-type" evidence="11">
    <location>
        <begin position="45"/>
        <end position="74"/>
    </location>
</feature>
<keyword evidence="2" id="KW-0479">Metal-binding</keyword>
<evidence type="ECO:0000256" key="1">
    <source>
        <dbReference type="ARBA" id="ARBA00004123"/>
    </source>
</evidence>
<evidence type="ECO:0000256" key="10">
    <source>
        <dbReference type="SAM" id="MobiDB-lite"/>
    </source>
</evidence>
<dbReference type="Pfam" id="PF00096">
    <property type="entry name" value="zf-C2H2"/>
    <property type="match status" value="2"/>
</dbReference>
<feature type="compositionally biased region" description="Basic and acidic residues" evidence="10">
    <location>
        <begin position="1"/>
        <end position="13"/>
    </location>
</feature>
<gene>
    <name evidence="12" type="ORF">CA3LBN_002296</name>
</gene>
<dbReference type="InterPro" id="IPR036236">
    <property type="entry name" value="Znf_C2H2_sf"/>
</dbReference>
<dbReference type="SUPFAM" id="SSF57667">
    <property type="entry name" value="beta-beta-alpha zinc fingers"/>
    <property type="match status" value="1"/>
</dbReference>
<evidence type="ECO:0000256" key="9">
    <source>
        <dbReference type="PROSITE-ProRule" id="PRU00042"/>
    </source>
</evidence>
<dbReference type="InterPro" id="IPR013087">
    <property type="entry name" value="Znf_C2H2_type"/>
</dbReference>
<evidence type="ECO:0000256" key="4">
    <source>
        <dbReference type="ARBA" id="ARBA00022771"/>
    </source>
</evidence>
<evidence type="ECO:0000313" key="12">
    <source>
        <dbReference type="EMBL" id="QWU88031.1"/>
    </source>
</evidence>
<protein>
    <recommendedName>
        <fullName evidence="11">C2H2-type domain-containing protein</fullName>
    </recommendedName>
</protein>
<feature type="domain" description="C2H2-type" evidence="11">
    <location>
        <begin position="17"/>
        <end position="44"/>
    </location>
</feature>
<feature type="compositionally biased region" description="Polar residues" evidence="10">
    <location>
        <begin position="126"/>
        <end position="141"/>
    </location>
</feature>
<dbReference type="EMBL" id="CP076662">
    <property type="protein sequence ID" value="QWU88031.1"/>
    <property type="molecule type" value="Genomic_DNA"/>
</dbReference>
<dbReference type="PROSITE" id="PS50157">
    <property type="entry name" value="ZINC_FINGER_C2H2_2"/>
    <property type="match status" value="2"/>
</dbReference>
<evidence type="ECO:0000256" key="6">
    <source>
        <dbReference type="ARBA" id="ARBA00023015"/>
    </source>
</evidence>
<keyword evidence="8" id="KW-0539">Nucleus</keyword>
<proteinExistence type="predicted"/>
<feature type="compositionally biased region" description="Basic and acidic residues" evidence="10">
    <location>
        <begin position="35"/>
        <end position="45"/>
    </location>
</feature>
<evidence type="ECO:0000259" key="11">
    <source>
        <dbReference type="PROSITE" id="PS50157"/>
    </source>
</evidence>
<feature type="compositionally biased region" description="Low complexity" evidence="10">
    <location>
        <begin position="142"/>
        <end position="167"/>
    </location>
</feature>
<feature type="region of interest" description="Disordered" evidence="10">
    <location>
        <begin position="1"/>
        <end position="20"/>
    </location>
</feature>
<dbReference type="Gene3D" id="3.30.160.60">
    <property type="entry name" value="Classic Zinc Finger"/>
    <property type="match status" value="2"/>
</dbReference>
<feature type="region of interest" description="Disordered" evidence="10">
    <location>
        <begin position="236"/>
        <end position="258"/>
    </location>
</feature>
<feature type="compositionally biased region" description="Low complexity" evidence="10">
    <location>
        <begin position="427"/>
        <end position="444"/>
    </location>
</feature>
<keyword evidence="3" id="KW-0677">Repeat</keyword>
<feature type="compositionally biased region" description="Low complexity" evidence="10">
    <location>
        <begin position="80"/>
        <end position="110"/>
    </location>
</feature>
<evidence type="ECO:0000256" key="3">
    <source>
        <dbReference type="ARBA" id="ARBA00022737"/>
    </source>
</evidence>
<keyword evidence="7" id="KW-0804">Transcription</keyword>
<keyword evidence="6" id="KW-0805">Transcription regulation</keyword>
<evidence type="ECO:0000256" key="5">
    <source>
        <dbReference type="ARBA" id="ARBA00022833"/>
    </source>
</evidence>
<evidence type="ECO:0000313" key="13">
    <source>
        <dbReference type="Proteomes" id="UP000825434"/>
    </source>
</evidence>
<dbReference type="PANTHER" id="PTHR47428">
    <property type="entry name" value="REGULATORY PROTEIN MIG1-RELATED"/>
    <property type="match status" value="1"/>
</dbReference>
<feature type="region of interest" description="Disordered" evidence="10">
    <location>
        <begin position="35"/>
        <end position="217"/>
    </location>
</feature>
<comment type="subcellular location">
    <subcellularLocation>
        <location evidence="1">Nucleus</location>
    </subcellularLocation>
</comment>
<name>A0ABX8IBD9_9ASCO</name>
<dbReference type="SMART" id="SM00355">
    <property type="entry name" value="ZnF_C2H2"/>
    <property type="match status" value="2"/>
</dbReference>
<accession>A0ABX8IBD9</accession>
<sequence length="498" mass="53683">MMSLKPEKKKDPTSRPYRCPMCDKAFHRLEHQTRHIRTHTGEKPHSCSFPGCNKKFSRSDELTRHSRIHTNPNSRRNKNLSKSSSASSPELQFAQVPVQTTQVQTPSSPQNGQKESPVKRDASPVSGPSSQPSLPNGSHAFQASPSAQGASSSQTASGSTPPTSQPANGSSATQAVSPPAKAEMEPPKPDLSSPKISPKITPARIRPRPRQSRSTMNIDLLASAATEELKSLEKFSYSQPPSVGEEVPPNSRSLPSLTDYFNSGKVPKFGFNASSSSNSLQYLSSVALNAGPTNSNSYTTLSKAPKSHLNTLSALQKMTPLNKSQVHQPTPSRNHIMEDSDLDYVQSRLKKSRASSPTGNFTLPNSPVLGLSTANTPIISANNSSTNLSSFFMTPAMGHHSNVSNNSTSSMLERQTSNPVAIRQMNTTPPSSTASASGESGESPMQVDQPSVTHLPPLRSLKLDLPSNLSMKESKPLRTTYQQFSSGSSDELKRVLEE</sequence>
<feature type="region of interest" description="Disordered" evidence="10">
    <location>
        <begin position="422"/>
        <end position="498"/>
    </location>
</feature>
<dbReference type="Proteomes" id="UP000825434">
    <property type="component" value="Chromosome 2"/>
</dbReference>
<reference evidence="12 13" key="1">
    <citation type="submission" date="2021-06" db="EMBL/GenBank/DDBJ databases">
        <title>Candida outbreak in Lebanon.</title>
        <authorList>
            <person name="Finianos M."/>
        </authorList>
    </citation>
    <scope>NUCLEOTIDE SEQUENCE [LARGE SCALE GENOMIC DNA]</scope>
    <source>
        <strain evidence="12">CA3LBN</strain>
    </source>
</reference>
<evidence type="ECO:0000256" key="2">
    <source>
        <dbReference type="ARBA" id="ARBA00022723"/>
    </source>
</evidence>
<evidence type="ECO:0000256" key="7">
    <source>
        <dbReference type="ARBA" id="ARBA00023163"/>
    </source>
</evidence>